<organism evidence="1 2">
    <name type="scientific">Synechococcus sp. (strain ATCC 27144 / PCC 6301 / SAUG 1402/1)</name>
    <name type="common">Anacystis nidulans</name>
    <dbReference type="NCBI Taxonomy" id="269084"/>
    <lineage>
        <taxon>Bacteria</taxon>
        <taxon>Bacillati</taxon>
        <taxon>Cyanobacteriota</taxon>
        <taxon>Cyanophyceae</taxon>
        <taxon>Synechococcales</taxon>
        <taxon>Synechococcaceae</taxon>
        <taxon>Synechococcus</taxon>
    </lineage>
</organism>
<dbReference type="RefSeq" id="WP_011244115.1">
    <property type="nucleotide sequence ID" value="NC_006576.1"/>
</dbReference>
<gene>
    <name evidence="1" type="ordered locus">syc1805_c</name>
</gene>
<accession>A0A0H3K3T0</accession>
<dbReference type="EMBL" id="AP008231">
    <property type="protein sequence ID" value="BAD79995.1"/>
    <property type="molecule type" value="Genomic_DNA"/>
</dbReference>
<evidence type="ECO:0000313" key="2">
    <source>
        <dbReference type="Proteomes" id="UP000001175"/>
    </source>
</evidence>
<evidence type="ECO:0000313" key="1">
    <source>
        <dbReference type="EMBL" id="BAD79995.1"/>
    </source>
</evidence>
<reference evidence="1 2" key="1">
    <citation type="journal article" date="2007" name="Photosyn. Res.">
        <title>Complete nucleotide sequence of the freshwater unicellular cyanobacterium Synechococcus elongatus PCC 6301 chromosome: gene content and organization.</title>
        <authorList>
            <person name="Sugita C."/>
            <person name="Ogata K."/>
            <person name="Shikata M."/>
            <person name="Jikuya H."/>
            <person name="Takano J."/>
            <person name="Furumichi M."/>
            <person name="Kanehisa M."/>
            <person name="Omata T."/>
            <person name="Sugiura M."/>
            <person name="Sugita M."/>
        </authorList>
    </citation>
    <scope>NUCLEOTIDE SEQUENCE [LARGE SCALE GENOMIC DNA]</scope>
    <source>
        <strain evidence="2">ATCC 27144 / PCC 6301 / SAUG 1402/1</strain>
    </source>
</reference>
<dbReference type="KEGG" id="syc:syc1805_c"/>
<sequence length="367" mass="40577">MRRLIDCPGSAQLVAAIAALRSQGLQADRYCFSGWAPRDRFAAFSAEVARMATQLQPGLTGSAIAPERFTSWLGRSLSALEQQQLRQEIGLETVDELWLATGWRPKEQLLRQLYPTARCLCYGDGLGVYVAADSVLQQRRGWRSRLRSWWSPATKPLPADGGHFIFSGDRQPPFPSQPVPLSDLEDYLHTLANALPTQAIASLRQLTAQREWGVLLTANLSEQADGAYISLTAEIEAYRQFLADQSLPSALLLKPHPRDSATKLQQLTTAIADLGVEPLVLQDSQLAFWPIEVILLSLLPDLQGLPVFTVSSAAVPLQALGADVQLGFGAAIVRRQFTRKGQRLRRHEEQQLQRWLQVGNGASNPRL</sequence>
<proteinExistence type="predicted"/>
<dbReference type="eggNOG" id="ENOG5032WYN">
    <property type="taxonomic scope" value="Bacteria"/>
</dbReference>
<dbReference type="AlphaFoldDB" id="A0A0H3K3T0"/>
<dbReference type="Proteomes" id="UP000001175">
    <property type="component" value="Chromosome"/>
</dbReference>
<name>A0A0H3K3T0_SYNP6</name>
<protein>
    <submittedName>
        <fullName evidence="1">Uncharacterized protein</fullName>
    </submittedName>
</protein>